<dbReference type="PANTHER" id="PTHR32097:SF17">
    <property type="entry name" value="CAMP-BINDING PROTEIN 1-RELATED"/>
    <property type="match status" value="1"/>
</dbReference>
<reference evidence="3" key="1">
    <citation type="submission" date="2020-12" db="EMBL/GenBank/DDBJ databases">
        <authorList>
            <person name="Iha C."/>
        </authorList>
    </citation>
    <scope>NUCLEOTIDE SEQUENCE</scope>
</reference>
<comment type="caution">
    <text evidence="3">The sequence shown here is derived from an EMBL/GenBank/DDBJ whole genome shotgun (WGS) entry which is preliminary data.</text>
</comment>
<dbReference type="AlphaFoldDB" id="A0A8S1INW2"/>
<keyword evidence="4" id="KW-1185">Reference proteome</keyword>
<dbReference type="Gene3D" id="2.60.60.30">
    <property type="entry name" value="sav2460 like domains"/>
    <property type="match status" value="1"/>
</dbReference>
<dbReference type="InterPro" id="IPR000008">
    <property type="entry name" value="C2_dom"/>
</dbReference>
<gene>
    <name evidence="3" type="ORF">OSTQU699_LOCUS2014</name>
</gene>
<dbReference type="InterPro" id="IPR035892">
    <property type="entry name" value="C2_domain_sf"/>
</dbReference>
<accession>A0A8S1INW2</accession>
<feature type="domain" description="C2" evidence="2">
    <location>
        <begin position="189"/>
        <end position="314"/>
    </location>
</feature>
<dbReference type="EMBL" id="CAJHUC010000522">
    <property type="protein sequence ID" value="CAD7696653.1"/>
    <property type="molecule type" value="Genomic_DNA"/>
</dbReference>
<dbReference type="SMART" id="SM00239">
    <property type="entry name" value="C2"/>
    <property type="match status" value="1"/>
</dbReference>
<dbReference type="InterPro" id="IPR003325">
    <property type="entry name" value="TerD"/>
</dbReference>
<dbReference type="PROSITE" id="PS50004">
    <property type="entry name" value="C2"/>
    <property type="match status" value="1"/>
</dbReference>
<evidence type="ECO:0000313" key="4">
    <source>
        <dbReference type="Proteomes" id="UP000708148"/>
    </source>
</evidence>
<dbReference type="CDD" id="cd00030">
    <property type="entry name" value="C2"/>
    <property type="match status" value="1"/>
</dbReference>
<dbReference type="CDD" id="cd06974">
    <property type="entry name" value="TerD_like"/>
    <property type="match status" value="1"/>
</dbReference>
<feature type="region of interest" description="Disordered" evidence="1">
    <location>
        <begin position="346"/>
        <end position="365"/>
    </location>
</feature>
<feature type="non-terminal residue" evidence="3">
    <location>
        <position position="365"/>
    </location>
</feature>
<dbReference type="Proteomes" id="UP000708148">
    <property type="component" value="Unassembled WGS sequence"/>
</dbReference>
<dbReference type="Pfam" id="PF02342">
    <property type="entry name" value="TerD"/>
    <property type="match status" value="1"/>
</dbReference>
<dbReference type="Gene3D" id="2.60.40.150">
    <property type="entry name" value="C2 domain"/>
    <property type="match status" value="1"/>
</dbReference>
<dbReference type="OrthoDB" id="587122at2759"/>
<dbReference type="PANTHER" id="PTHR32097">
    <property type="entry name" value="CAMP-BINDING PROTEIN 1-RELATED"/>
    <property type="match status" value="1"/>
</dbReference>
<dbReference type="SUPFAM" id="SSF49562">
    <property type="entry name" value="C2 domain (Calcium/lipid-binding domain, CaLB)"/>
    <property type="match status" value="1"/>
</dbReference>
<sequence>LQYPQPPPNMRPYNQYYALQAKEQYVLDGKVKGVFMGLGWKAGCDVDGSVALFNKSQTPVDAVWWKKLTSDNGAVKHSGDDRTGEGGGDDEVITVNLEKLPLDIHYLLFTVCVFTPGMSFSQVRSAYVRMVSANPSHKNHEMARYNLTELQGTAMLLGMLTRQGAYWCFTALGSPAPGRTVEDVIKNAEAMRATLSLCPSREPGIRHITLRVVKGRNLVAKDRGGVFKKKGSSDPFVKIKYKKLKLQSEVMTKTLDPVWNLRAMDLGSVLESESKAIKMTVWDYDKLSGKDFMGAIRLPAATLFARGPGRHEWWIPLTKGKKSKHQTSAVSGDLWVECTVEDVRLPGQAGPAHPQGHGPAAVATQ</sequence>
<dbReference type="Pfam" id="PF00168">
    <property type="entry name" value="C2"/>
    <property type="match status" value="1"/>
</dbReference>
<feature type="non-terminal residue" evidence="3">
    <location>
        <position position="1"/>
    </location>
</feature>
<organism evidence="3 4">
    <name type="scientific">Ostreobium quekettii</name>
    <dbReference type="NCBI Taxonomy" id="121088"/>
    <lineage>
        <taxon>Eukaryota</taxon>
        <taxon>Viridiplantae</taxon>
        <taxon>Chlorophyta</taxon>
        <taxon>core chlorophytes</taxon>
        <taxon>Ulvophyceae</taxon>
        <taxon>TCBD clade</taxon>
        <taxon>Bryopsidales</taxon>
        <taxon>Ostreobineae</taxon>
        <taxon>Ostreobiaceae</taxon>
        <taxon>Ostreobium</taxon>
    </lineage>
</organism>
<name>A0A8S1INW2_9CHLO</name>
<evidence type="ECO:0000313" key="3">
    <source>
        <dbReference type="EMBL" id="CAD7696653.1"/>
    </source>
</evidence>
<evidence type="ECO:0000259" key="2">
    <source>
        <dbReference type="PROSITE" id="PS50004"/>
    </source>
</evidence>
<proteinExistence type="predicted"/>
<evidence type="ECO:0000256" key="1">
    <source>
        <dbReference type="SAM" id="MobiDB-lite"/>
    </source>
</evidence>
<protein>
    <recommendedName>
        <fullName evidence="2">C2 domain-containing protein</fullName>
    </recommendedName>
</protein>
<dbReference type="InterPro" id="IPR051324">
    <property type="entry name" value="Stress/Tellurium_Resist"/>
</dbReference>